<accession>A0A0N4Y6D1</accession>
<dbReference type="AlphaFoldDB" id="A0A0N4Y6D1"/>
<proteinExistence type="predicted"/>
<evidence type="ECO:0000313" key="3">
    <source>
        <dbReference type="Proteomes" id="UP000271162"/>
    </source>
</evidence>
<reference evidence="4" key="1">
    <citation type="submission" date="2017-02" db="UniProtKB">
        <authorList>
            <consortium name="WormBaseParasite"/>
        </authorList>
    </citation>
    <scope>IDENTIFICATION</scope>
</reference>
<keyword evidence="3" id="KW-1185">Reference proteome</keyword>
<dbReference type="EMBL" id="UYSL01020566">
    <property type="protein sequence ID" value="VDL75223.1"/>
    <property type="molecule type" value="Genomic_DNA"/>
</dbReference>
<organism evidence="4">
    <name type="scientific">Nippostrongylus brasiliensis</name>
    <name type="common">Rat hookworm</name>
    <dbReference type="NCBI Taxonomy" id="27835"/>
    <lineage>
        <taxon>Eukaryota</taxon>
        <taxon>Metazoa</taxon>
        <taxon>Ecdysozoa</taxon>
        <taxon>Nematoda</taxon>
        <taxon>Chromadorea</taxon>
        <taxon>Rhabditida</taxon>
        <taxon>Rhabditina</taxon>
        <taxon>Rhabditomorpha</taxon>
        <taxon>Strongyloidea</taxon>
        <taxon>Heligmosomidae</taxon>
        <taxon>Nippostrongylus</taxon>
    </lineage>
</organism>
<name>A0A0N4Y6D1_NIPBR</name>
<evidence type="ECO:0000313" key="2">
    <source>
        <dbReference type="EMBL" id="VDL75223.1"/>
    </source>
</evidence>
<dbReference type="WBParaSite" id="NBR_0001163301-mRNA-1">
    <property type="protein sequence ID" value="NBR_0001163301-mRNA-1"/>
    <property type="gene ID" value="NBR_0001163301"/>
</dbReference>
<sequence length="134" mass="15739">MKYRCEQLELRMGCETSKKEKGKAAEKVEEEKSNPNGRSKEVSPIVKQALLHLLEFLVDGRYEPIIMKLQSYITLKRMLRRNKSAILRDAMSGFAEIVEELTEECDGVKEYFREKERYLKDIIESVCLEFPQCR</sequence>
<evidence type="ECO:0000313" key="4">
    <source>
        <dbReference type="WBParaSite" id="NBR_0001163301-mRNA-1"/>
    </source>
</evidence>
<protein>
    <submittedName>
        <fullName evidence="4">MIF4G domain-containing protein</fullName>
    </submittedName>
</protein>
<dbReference type="OMA" id="FREKECH"/>
<gene>
    <name evidence="2" type="ORF">NBR_LOCUS11634</name>
</gene>
<feature type="region of interest" description="Disordered" evidence="1">
    <location>
        <begin position="17"/>
        <end position="41"/>
    </location>
</feature>
<dbReference type="Proteomes" id="UP000271162">
    <property type="component" value="Unassembled WGS sequence"/>
</dbReference>
<reference evidence="2 3" key="2">
    <citation type="submission" date="2018-11" db="EMBL/GenBank/DDBJ databases">
        <authorList>
            <consortium name="Pathogen Informatics"/>
        </authorList>
    </citation>
    <scope>NUCLEOTIDE SEQUENCE [LARGE SCALE GENOMIC DNA]</scope>
</reference>
<evidence type="ECO:0000256" key="1">
    <source>
        <dbReference type="SAM" id="MobiDB-lite"/>
    </source>
</evidence>